<dbReference type="AlphaFoldDB" id="X1QQB7"/>
<comment type="caution">
    <text evidence="2">The sequence shown here is derived from an EMBL/GenBank/DDBJ whole genome shotgun (WGS) entry which is preliminary data.</text>
</comment>
<dbReference type="EMBL" id="BARV01044296">
    <property type="protein sequence ID" value="GAI70747.1"/>
    <property type="molecule type" value="Genomic_DNA"/>
</dbReference>
<protein>
    <recommendedName>
        <fullName evidence="1">AMP-dependent synthetase/ligase domain-containing protein</fullName>
    </recommendedName>
</protein>
<dbReference type="InterPro" id="IPR000873">
    <property type="entry name" value="AMP-dep_synth/lig_dom"/>
</dbReference>
<dbReference type="Gene3D" id="3.40.50.980">
    <property type="match status" value="1"/>
</dbReference>
<evidence type="ECO:0000313" key="2">
    <source>
        <dbReference type="EMBL" id="GAI70747.1"/>
    </source>
</evidence>
<dbReference type="Pfam" id="PF00501">
    <property type="entry name" value="AMP-binding"/>
    <property type="match status" value="1"/>
</dbReference>
<organism evidence="2">
    <name type="scientific">marine sediment metagenome</name>
    <dbReference type="NCBI Taxonomy" id="412755"/>
    <lineage>
        <taxon>unclassified sequences</taxon>
        <taxon>metagenomes</taxon>
        <taxon>ecological metagenomes</taxon>
    </lineage>
</organism>
<reference evidence="2" key="1">
    <citation type="journal article" date="2014" name="Front. Microbiol.">
        <title>High frequency of phylogenetically diverse reductive dehalogenase-homologous genes in deep subseafloor sedimentary metagenomes.</title>
        <authorList>
            <person name="Kawai M."/>
            <person name="Futagami T."/>
            <person name="Toyoda A."/>
            <person name="Takaki Y."/>
            <person name="Nishi S."/>
            <person name="Hori S."/>
            <person name="Arai W."/>
            <person name="Tsubouchi T."/>
            <person name="Morono Y."/>
            <person name="Uchiyama I."/>
            <person name="Ito T."/>
            <person name="Fujiyama A."/>
            <person name="Inagaki F."/>
            <person name="Takami H."/>
        </authorList>
    </citation>
    <scope>NUCLEOTIDE SEQUENCE</scope>
    <source>
        <strain evidence="2">Expedition CK06-06</strain>
    </source>
</reference>
<sequence length="46" mass="5019">MPQKTAIVLGPERVSYQELDEHSNRVANALIGLGMKKGDHVAILMS</sequence>
<name>X1QQB7_9ZZZZ</name>
<evidence type="ECO:0000259" key="1">
    <source>
        <dbReference type="Pfam" id="PF00501"/>
    </source>
</evidence>
<feature type="non-terminal residue" evidence="2">
    <location>
        <position position="46"/>
    </location>
</feature>
<accession>X1QQB7</accession>
<gene>
    <name evidence="2" type="ORF">S06H3_65647</name>
</gene>
<dbReference type="SUPFAM" id="SSF56801">
    <property type="entry name" value="Acetyl-CoA synthetase-like"/>
    <property type="match status" value="1"/>
</dbReference>
<proteinExistence type="predicted"/>
<feature type="domain" description="AMP-dependent synthetase/ligase" evidence="1">
    <location>
        <begin position="2"/>
        <end position="45"/>
    </location>
</feature>